<feature type="transmembrane region" description="Helical" evidence="11">
    <location>
        <begin position="25"/>
        <end position="43"/>
    </location>
</feature>
<evidence type="ECO:0000256" key="6">
    <source>
        <dbReference type="ARBA" id="ARBA00022694"/>
    </source>
</evidence>
<dbReference type="Pfam" id="PF02475">
    <property type="entry name" value="TRM5-TYW2_MTfase"/>
    <property type="match status" value="1"/>
</dbReference>
<evidence type="ECO:0000256" key="11">
    <source>
        <dbReference type="SAM" id="Phobius"/>
    </source>
</evidence>
<dbReference type="Gene3D" id="3.30.300.110">
    <property type="entry name" value="Met-10+ protein-like domains"/>
    <property type="match status" value="1"/>
</dbReference>
<accession>A0AAD9DHD8</accession>
<comment type="subunit">
    <text evidence="10">Monomer.</text>
</comment>
<keyword evidence="11" id="KW-0472">Membrane</keyword>
<evidence type="ECO:0000256" key="1">
    <source>
        <dbReference type="ARBA" id="ARBA00009775"/>
    </source>
</evidence>
<dbReference type="PANTHER" id="PTHR23245">
    <property type="entry name" value="TRNA METHYLTRANSFERASE"/>
    <property type="match status" value="1"/>
</dbReference>
<dbReference type="Proteomes" id="UP001224775">
    <property type="component" value="Unassembled WGS sequence"/>
</dbReference>
<dbReference type="Gene3D" id="3.40.50.150">
    <property type="entry name" value="Vaccinia Virus protein VP39"/>
    <property type="match status" value="1"/>
</dbReference>
<comment type="function">
    <text evidence="10">Specifically methylates the N1 position of guanosine-37 in various cytoplasmic and mitochondrial tRNAs. Methylation is not dependent on the nature of the nucleoside 5' of the target nucleoside. This is the first step in the biosynthesis of wybutosine (yW), a modified base adjacent to the anticodon of tRNAs and required for accurate decoding.</text>
</comment>
<evidence type="ECO:0000313" key="14">
    <source>
        <dbReference type="Proteomes" id="UP001224775"/>
    </source>
</evidence>
<keyword evidence="3 10" id="KW-0489">Methyltransferase</keyword>
<comment type="caution">
    <text evidence="13">The sequence shown here is derived from an EMBL/GenBank/DDBJ whole genome shotgun (WGS) entry which is preliminary data.</text>
</comment>
<dbReference type="InterPro" id="IPR030382">
    <property type="entry name" value="MeTrfase_TRM5/TYW2"/>
</dbReference>
<evidence type="ECO:0000256" key="3">
    <source>
        <dbReference type="ARBA" id="ARBA00022603"/>
    </source>
</evidence>
<name>A0AAD9DHD8_9STRA</name>
<dbReference type="SUPFAM" id="SSF53335">
    <property type="entry name" value="S-adenosyl-L-methionine-dependent methyltransferases"/>
    <property type="match status" value="1"/>
</dbReference>
<evidence type="ECO:0000313" key="13">
    <source>
        <dbReference type="EMBL" id="KAK1746159.1"/>
    </source>
</evidence>
<keyword evidence="11" id="KW-1133">Transmembrane helix</keyword>
<evidence type="ECO:0000256" key="7">
    <source>
        <dbReference type="ARBA" id="ARBA00023128"/>
    </source>
</evidence>
<evidence type="ECO:0000256" key="10">
    <source>
        <dbReference type="HAMAP-Rule" id="MF_03152"/>
    </source>
</evidence>
<dbReference type="EMBL" id="JATAAI010000004">
    <property type="protein sequence ID" value="KAK1746159.1"/>
    <property type="molecule type" value="Genomic_DNA"/>
</dbReference>
<dbReference type="GO" id="GO:0070901">
    <property type="term" value="P:mitochondrial tRNA methylation"/>
    <property type="evidence" value="ECO:0007669"/>
    <property type="project" value="UniProtKB-ARBA"/>
</dbReference>
<comment type="catalytic activity">
    <reaction evidence="9 10">
        <text>guanosine(37) in tRNA + S-adenosyl-L-methionine = N(1)-methylguanosine(37) in tRNA + S-adenosyl-L-homocysteine + H(+)</text>
        <dbReference type="Rhea" id="RHEA:36899"/>
        <dbReference type="Rhea" id="RHEA-COMP:10145"/>
        <dbReference type="Rhea" id="RHEA-COMP:10147"/>
        <dbReference type="ChEBI" id="CHEBI:15378"/>
        <dbReference type="ChEBI" id="CHEBI:57856"/>
        <dbReference type="ChEBI" id="CHEBI:59789"/>
        <dbReference type="ChEBI" id="CHEBI:73542"/>
        <dbReference type="ChEBI" id="CHEBI:74269"/>
        <dbReference type="EC" id="2.1.1.228"/>
    </reaction>
</comment>
<evidence type="ECO:0000256" key="9">
    <source>
        <dbReference type="ARBA" id="ARBA00047783"/>
    </source>
</evidence>
<comment type="subcellular location">
    <subcellularLocation>
        <location evidence="10">Mitochondrion matrix</location>
    </subcellularLocation>
    <subcellularLocation>
        <location evidence="10">Nucleus</location>
    </subcellularLocation>
    <subcellularLocation>
        <location evidence="10">Cytoplasm</location>
    </subcellularLocation>
    <text evidence="10">Predominantly in the mitochondria and in the nucleus.</text>
</comment>
<dbReference type="EC" id="2.1.1.228" evidence="10"/>
<feature type="binding site" evidence="10">
    <location>
        <position position="464"/>
    </location>
    <ligand>
        <name>S-adenosyl-L-methionine</name>
        <dbReference type="ChEBI" id="CHEBI:59789"/>
    </ligand>
</feature>
<dbReference type="GO" id="GO:0005759">
    <property type="term" value="C:mitochondrial matrix"/>
    <property type="evidence" value="ECO:0007669"/>
    <property type="project" value="UniProtKB-SubCell"/>
</dbReference>
<evidence type="ECO:0000256" key="8">
    <source>
        <dbReference type="ARBA" id="ARBA00023242"/>
    </source>
</evidence>
<sequence>MERGRSPITQQLRVAARKKKRRKNISLVIGIIVGLELCLHQMACHTMSVHALMRPQCVVQHHSRCAFLGRQQQQFASKWGSSRIRNHHSKLMFIQPINSNWKPINKYNNICFHTRHHSTTITRLQADLSTINESNWQSFSNELEETLELPSISVPAKHIHWLLSNKDSPIKSFLAHTMDEFEGIHPKIKVVRNLDQDDDDDQVRKRILLSSAELIPDDTFQLLQEKYHARKEDTFNICIPHHQQPVTRILSKILPEEAQPPPSSYEQVGHVVHVNLKAQHVGYGKLIGSILLDRLQPTTKTVVNKLGEVGGPFRTYQMGLLAGEDDYFVHVVEHGVSLYFDLRKVYWCTRLEGERTYMLKNEFQPNQIIADAFCGCGAQLIRAASKKGCRVVANDLNPDAVEYCKESARKNGIDVSPGNFDVQCGDAREFIMNLGMRMSESSSTTPSSDTTINASKLPHHLLLNFPLDSPSFLNALRWWPSGEVMDPPPRIHVYTFARGDDERTEAEVAIDMVADGLLPEGGYSIASKFRGDYLNELGCNVEAREIRDAAPGKLVICVSFSASRTLLRRMQGDFFD</sequence>
<dbReference type="InterPro" id="IPR056744">
    <property type="entry name" value="TRM5/TYW2-like_N"/>
</dbReference>
<dbReference type="AlphaFoldDB" id="A0AAD9DHD8"/>
<evidence type="ECO:0000256" key="2">
    <source>
        <dbReference type="ARBA" id="ARBA00022490"/>
    </source>
</evidence>
<keyword evidence="11" id="KW-0812">Transmembrane</keyword>
<keyword evidence="8 10" id="KW-0539">Nucleus</keyword>
<keyword evidence="6 10" id="KW-0819">tRNA processing</keyword>
<dbReference type="InterPro" id="IPR025792">
    <property type="entry name" value="tRNA_Gua_MeTrfase_euk"/>
</dbReference>
<dbReference type="GO" id="GO:0005634">
    <property type="term" value="C:nucleus"/>
    <property type="evidence" value="ECO:0007669"/>
    <property type="project" value="UniProtKB-SubCell"/>
</dbReference>
<gene>
    <name evidence="13" type="ORF">QTG54_002766</name>
</gene>
<organism evidence="13 14">
    <name type="scientific">Skeletonema marinoi</name>
    <dbReference type="NCBI Taxonomy" id="267567"/>
    <lineage>
        <taxon>Eukaryota</taxon>
        <taxon>Sar</taxon>
        <taxon>Stramenopiles</taxon>
        <taxon>Ochrophyta</taxon>
        <taxon>Bacillariophyta</taxon>
        <taxon>Coscinodiscophyceae</taxon>
        <taxon>Thalassiosirophycidae</taxon>
        <taxon>Thalassiosirales</taxon>
        <taxon>Skeletonemataceae</taxon>
        <taxon>Skeletonema</taxon>
        <taxon>Skeletonema marinoi-dohrnii complex</taxon>
    </lineage>
</organism>
<dbReference type="FunFam" id="3.30.300.110:FF:000001">
    <property type="entry name" value="tRNA (guanine(37)-N1)-methyltransferase"/>
    <property type="match status" value="1"/>
</dbReference>
<feature type="binding site" evidence="10">
    <location>
        <begin position="395"/>
        <end position="396"/>
    </location>
    <ligand>
        <name>S-adenosyl-L-methionine</name>
        <dbReference type="ChEBI" id="CHEBI:59789"/>
    </ligand>
</feature>
<evidence type="ECO:0000256" key="5">
    <source>
        <dbReference type="ARBA" id="ARBA00022691"/>
    </source>
</evidence>
<feature type="domain" description="SAM-dependent methyltransferase TRM5/TYW2-type" evidence="12">
    <location>
        <begin position="265"/>
        <end position="564"/>
    </location>
</feature>
<keyword evidence="4 10" id="KW-0808">Transferase</keyword>
<feature type="binding site" evidence="10">
    <location>
        <begin position="426"/>
        <end position="427"/>
    </location>
    <ligand>
        <name>S-adenosyl-L-methionine</name>
        <dbReference type="ChEBI" id="CHEBI:59789"/>
    </ligand>
</feature>
<dbReference type="CDD" id="cd02440">
    <property type="entry name" value="AdoMet_MTases"/>
    <property type="match status" value="1"/>
</dbReference>
<dbReference type="GO" id="GO:0052906">
    <property type="term" value="F:tRNA (guanine(37)-N1)-methyltransferase activity"/>
    <property type="evidence" value="ECO:0007669"/>
    <property type="project" value="UniProtKB-UniRule"/>
</dbReference>
<dbReference type="PROSITE" id="PS51684">
    <property type="entry name" value="SAM_MT_TRM5_TYW2"/>
    <property type="match status" value="1"/>
</dbReference>
<keyword evidence="7 10" id="KW-0496">Mitochondrion</keyword>
<comment type="similarity">
    <text evidence="10">Belongs to the TRM5 / TYW2 family.</text>
</comment>
<feature type="binding site" evidence="10">
    <location>
        <position position="355"/>
    </location>
    <ligand>
        <name>S-adenosyl-L-methionine</name>
        <dbReference type="ChEBI" id="CHEBI:59789"/>
    </ligand>
</feature>
<dbReference type="PANTHER" id="PTHR23245:SF43">
    <property type="entry name" value="TRNA (GUANINE(37)-N1)-METHYLTRANSFERASE 2"/>
    <property type="match status" value="1"/>
</dbReference>
<dbReference type="HAMAP" id="MF_03152">
    <property type="entry name" value="TRM5"/>
    <property type="match status" value="1"/>
</dbReference>
<protein>
    <recommendedName>
        <fullName evidence="10">tRNA (guanine(37)-N1)-methyltransferase</fullName>
        <ecNumber evidence="10">2.1.1.228</ecNumber>
    </recommendedName>
    <alternativeName>
        <fullName evidence="10">M1G-methyltransferase</fullName>
    </alternativeName>
    <alternativeName>
        <fullName evidence="10">tRNA [GM37] methyltransferase</fullName>
    </alternativeName>
    <alternativeName>
        <fullName evidence="10">tRNA methyltransferase 5 homolog</fullName>
    </alternativeName>
</protein>
<keyword evidence="14" id="KW-1185">Reference proteome</keyword>
<dbReference type="GO" id="GO:0002939">
    <property type="term" value="P:tRNA N1-guanine methylation"/>
    <property type="evidence" value="ECO:0007669"/>
    <property type="project" value="TreeGrafter"/>
</dbReference>
<reference evidence="13" key="1">
    <citation type="submission" date="2023-06" db="EMBL/GenBank/DDBJ databases">
        <title>Survivors Of The Sea: Transcriptome response of Skeletonema marinoi to long-term dormancy.</title>
        <authorList>
            <person name="Pinder M.I.M."/>
            <person name="Kourtchenko O."/>
            <person name="Robertson E.K."/>
            <person name="Larsson T."/>
            <person name="Maumus F."/>
            <person name="Osuna-Cruz C.M."/>
            <person name="Vancaester E."/>
            <person name="Stenow R."/>
            <person name="Vandepoele K."/>
            <person name="Ploug H."/>
            <person name="Bruchert V."/>
            <person name="Godhe A."/>
            <person name="Topel M."/>
        </authorList>
    </citation>
    <scope>NUCLEOTIDE SEQUENCE</scope>
    <source>
        <strain evidence="13">R05AC</strain>
    </source>
</reference>
<evidence type="ECO:0000256" key="4">
    <source>
        <dbReference type="ARBA" id="ARBA00022679"/>
    </source>
</evidence>
<keyword evidence="2 10" id="KW-0963">Cytoplasm</keyword>
<comment type="similarity">
    <text evidence="1">Belongs to the class I-like SAM-binding methyltransferase superfamily. TRM5/TYW2 family.</text>
</comment>
<dbReference type="InterPro" id="IPR056743">
    <property type="entry name" value="TRM5-TYW2-like_MTfase"/>
</dbReference>
<dbReference type="InterPro" id="IPR029063">
    <property type="entry name" value="SAM-dependent_MTases_sf"/>
</dbReference>
<keyword evidence="5 10" id="KW-0949">S-adenosyl-L-methionine</keyword>
<proteinExistence type="inferred from homology"/>
<evidence type="ECO:0000259" key="12">
    <source>
        <dbReference type="PROSITE" id="PS51684"/>
    </source>
</evidence>
<dbReference type="Pfam" id="PF25133">
    <property type="entry name" value="TYW2_N_2"/>
    <property type="match status" value="1"/>
</dbReference>